<dbReference type="PANTHER" id="PTHR48105">
    <property type="entry name" value="THIOREDOXIN REDUCTASE 1-RELATED-RELATED"/>
    <property type="match status" value="1"/>
</dbReference>
<sequence>MDTTRGSTDVFDTVIVGGGPAGLSAAVTLGRARRTVLVVDDGTPRNAPAEHAHAYLTREGAAPDEILDLGRAEAEGYGARFRRGTAVRAQRDGDTFTVGLGDGSAVRGRRLLVTAGLVDGLPDIDGLAEHWGSGVLHCPYCHGWEVRDRRIGVISSNPMAVHSALMWRQWTDDVTLFLHDGRELTDDQHERLAARGVAVVEGAVTAVESSGGRVTGLRAAEGRLFPVEAVVVGTAMNARSEVLESLGVAAEPLDAGGEVFGSKVSVDMMGATSVPGVYAAGNVTDPSAQIIAAAAAGTRAGAGINADLIEAETAAAVAARATSAA</sequence>
<proteinExistence type="predicted"/>
<dbReference type="Pfam" id="PF07992">
    <property type="entry name" value="Pyr_redox_2"/>
    <property type="match status" value="1"/>
</dbReference>
<dbReference type="EMBL" id="JADBGI010000008">
    <property type="protein sequence ID" value="MBE2999212.1"/>
    <property type="molecule type" value="Genomic_DNA"/>
</dbReference>
<keyword evidence="6" id="KW-1185">Reference proteome</keyword>
<dbReference type="RefSeq" id="WP_193121841.1">
    <property type="nucleotide sequence ID" value="NZ_JADBGI010000008.1"/>
</dbReference>
<accession>A0ABR9P5T6</accession>
<dbReference type="Proteomes" id="UP000806528">
    <property type="component" value="Unassembled WGS sequence"/>
</dbReference>
<dbReference type="InterPro" id="IPR023753">
    <property type="entry name" value="FAD/NAD-binding_dom"/>
</dbReference>
<keyword evidence="2" id="KW-0560">Oxidoreductase</keyword>
<evidence type="ECO:0000313" key="5">
    <source>
        <dbReference type="EMBL" id="MBE2999212.1"/>
    </source>
</evidence>
<reference evidence="5 6" key="1">
    <citation type="submission" date="2020-09" db="EMBL/GenBank/DDBJ databases">
        <title>Diversity and distribution of actinomycetes associated with coral in the coast of Hainan.</title>
        <authorList>
            <person name="Li F."/>
        </authorList>
    </citation>
    <scope>NUCLEOTIDE SEQUENCE [LARGE SCALE GENOMIC DNA]</scope>
    <source>
        <strain evidence="5 6">HNM0947</strain>
    </source>
</reference>
<dbReference type="InterPro" id="IPR050097">
    <property type="entry name" value="Ferredoxin-NADP_redctase_2"/>
</dbReference>
<feature type="domain" description="FAD/NAD(P)-binding" evidence="4">
    <location>
        <begin position="11"/>
        <end position="295"/>
    </location>
</feature>
<evidence type="ECO:0000256" key="2">
    <source>
        <dbReference type="ARBA" id="ARBA00023002"/>
    </source>
</evidence>
<evidence type="ECO:0000259" key="4">
    <source>
        <dbReference type="Pfam" id="PF07992"/>
    </source>
</evidence>
<dbReference type="PRINTS" id="PR00368">
    <property type="entry name" value="FADPNR"/>
</dbReference>
<dbReference type="Gene3D" id="3.50.50.60">
    <property type="entry name" value="FAD/NAD(P)-binding domain"/>
    <property type="match status" value="2"/>
</dbReference>
<keyword evidence="1" id="KW-0285">Flavoprotein</keyword>
<gene>
    <name evidence="5" type="ORF">IDM40_10925</name>
</gene>
<evidence type="ECO:0000256" key="1">
    <source>
        <dbReference type="ARBA" id="ARBA00022630"/>
    </source>
</evidence>
<comment type="catalytic activity">
    <reaction evidence="3">
        <text>[thioredoxin]-dithiol + NADP(+) = [thioredoxin]-disulfide + NADPH + H(+)</text>
        <dbReference type="Rhea" id="RHEA:20345"/>
        <dbReference type="Rhea" id="RHEA-COMP:10698"/>
        <dbReference type="Rhea" id="RHEA-COMP:10700"/>
        <dbReference type="ChEBI" id="CHEBI:15378"/>
        <dbReference type="ChEBI" id="CHEBI:29950"/>
        <dbReference type="ChEBI" id="CHEBI:50058"/>
        <dbReference type="ChEBI" id="CHEBI:57783"/>
        <dbReference type="ChEBI" id="CHEBI:58349"/>
        <dbReference type="EC" id="1.8.1.9"/>
    </reaction>
</comment>
<name>A0ABR9P5T6_9ACTN</name>
<organism evidence="5 6">
    <name type="scientific">Nocardiopsis coralli</name>
    <dbReference type="NCBI Taxonomy" id="2772213"/>
    <lineage>
        <taxon>Bacteria</taxon>
        <taxon>Bacillati</taxon>
        <taxon>Actinomycetota</taxon>
        <taxon>Actinomycetes</taxon>
        <taxon>Streptosporangiales</taxon>
        <taxon>Nocardiopsidaceae</taxon>
        <taxon>Nocardiopsis</taxon>
    </lineage>
</organism>
<dbReference type="PRINTS" id="PR00469">
    <property type="entry name" value="PNDRDTASEII"/>
</dbReference>
<evidence type="ECO:0000256" key="3">
    <source>
        <dbReference type="ARBA" id="ARBA00048132"/>
    </source>
</evidence>
<evidence type="ECO:0000313" key="6">
    <source>
        <dbReference type="Proteomes" id="UP000806528"/>
    </source>
</evidence>
<dbReference type="SUPFAM" id="SSF51905">
    <property type="entry name" value="FAD/NAD(P)-binding domain"/>
    <property type="match status" value="1"/>
</dbReference>
<dbReference type="InterPro" id="IPR036188">
    <property type="entry name" value="FAD/NAD-bd_sf"/>
</dbReference>
<protein>
    <submittedName>
        <fullName evidence="5">NAD(P)/FAD-dependent oxidoreductase</fullName>
    </submittedName>
</protein>
<comment type="caution">
    <text evidence="5">The sequence shown here is derived from an EMBL/GenBank/DDBJ whole genome shotgun (WGS) entry which is preliminary data.</text>
</comment>